<accession>A0A543ARK9</accession>
<comment type="caution">
    <text evidence="1">The sequence shown here is derived from an EMBL/GenBank/DDBJ whole genome shotgun (WGS) entry which is preliminary data.</text>
</comment>
<dbReference type="AlphaFoldDB" id="A0A543ARK9"/>
<dbReference type="EMBL" id="VFOW01000001">
    <property type="protein sequence ID" value="TQL75217.1"/>
    <property type="molecule type" value="Genomic_DNA"/>
</dbReference>
<gene>
    <name evidence="1" type="ORF">FB566_0714</name>
</gene>
<proteinExistence type="predicted"/>
<name>A0A543ARK9_9ACTN</name>
<evidence type="ECO:0000313" key="2">
    <source>
        <dbReference type="Proteomes" id="UP000317043"/>
    </source>
</evidence>
<reference evidence="1 2" key="1">
    <citation type="submission" date="2019-06" db="EMBL/GenBank/DDBJ databases">
        <title>Sequencing the genomes of 1000 actinobacteria strains.</title>
        <authorList>
            <person name="Klenk H.-P."/>
        </authorList>
    </citation>
    <scope>NUCLEOTIDE SEQUENCE [LARGE SCALE GENOMIC DNA]</scope>
    <source>
        <strain evidence="1 2">DSM 45928</strain>
    </source>
</reference>
<sequence length="102" mass="11604">MHWPLEPTFNAVAGLFIDAIEDVSTIAERREQLTTMAQHPSLTDEAILIRWSRLSWEARVYYGKIRRLAEDDDYRAPAAEPAHRHSGIGHCMSTAAISIMLR</sequence>
<dbReference type="Proteomes" id="UP000317043">
    <property type="component" value="Unassembled WGS sequence"/>
</dbReference>
<protein>
    <submittedName>
        <fullName evidence="1">Uncharacterized protein</fullName>
    </submittedName>
</protein>
<evidence type="ECO:0000313" key="1">
    <source>
        <dbReference type="EMBL" id="TQL75217.1"/>
    </source>
</evidence>
<keyword evidence="2" id="KW-1185">Reference proteome</keyword>
<dbReference type="InParanoid" id="A0A543ARK9"/>
<organism evidence="1 2">
    <name type="scientific">Stackebrandtia endophytica</name>
    <dbReference type="NCBI Taxonomy" id="1496996"/>
    <lineage>
        <taxon>Bacteria</taxon>
        <taxon>Bacillati</taxon>
        <taxon>Actinomycetota</taxon>
        <taxon>Actinomycetes</taxon>
        <taxon>Glycomycetales</taxon>
        <taxon>Glycomycetaceae</taxon>
        <taxon>Stackebrandtia</taxon>
    </lineage>
</organism>